<evidence type="ECO:0008006" key="4">
    <source>
        <dbReference type="Google" id="ProtNLM"/>
    </source>
</evidence>
<proteinExistence type="predicted"/>
<keyword evidence="1" id="KW-0732">Signal</keyword>
<dbReference type="Proteomes" id="UP001156831">
    <property type="component" value="Unassembled WGS sequence"/>
</dbReference>
<gene>
    <name evidence="2" type="ORF">QFW80_05785</name>
</gene>
<name>A0ABT6JH96_9GAMM</name>
<reference evidence="2 3" key="1">
    <citation type="submission" date="2023-04" db="EMBL/GenBank/DDBJ databases">
        <title>Luteimonas sp. M1R5S18.</title>
        <authorList>
            <person name="Sun J.-Q."/>
        </authorList>
    </citation>
    <scope>NUCLEOTIDE SEQUENCE [LARGE SCALE GENOMIC DNA]</scope>
    <source>
        <strain evidence="2 3">M1R5S18</strain>
    </source>
</reference>
<evidence type="ECO:0000313" key="2">
    <source>
        <dbReference type="EMBL" id="MDH5830029.1"/>
    </source>
</evidence>
<sequence length="433" mass="48254">MTSRRIPTTLIAVAMAGAVPGAAHAVRIDYTIDAGYEHDDNVTLSAEDPIEQDIARVGFGFALEQASSTVQASMVGRVDHRRYEDVYGNLTDRMFEGRLNWMVVPDRLALVVEDSYGVQTINRTAPGSPDNRQQVNVLSVGPDLHFGFGPARRGVAELRYINSDAEVTEEFNSDRVLAALRILQELDATRTLSWNVQGQQVDFDNDEFARDHRRYEAFVGYRHLFRRFDMTVDAGYAYLDYEDGQTRGDPLLRAAFGWEPTERSRFSVALANQFSDAAVNALDQIDTASGVPASVLTGNTTITAYAYEQRSVGVDYTYTGTRLTASLNGTAQELDYVDETASGEESRGGGATLRYRLRPTLVLSGSAYTNRSEFGAPEGRTETDRLYAIGLAKEWSRHWSSNLSVTRYERRSSATVGDFEQNVVYLNLTYRNR</sequence>
<feature type="signal peptide" evidence="1">
    <location>
        <begin position="1"/>
        <end position="25"/>
    </location>
</feature>
<feature type="chain" id="PRO_5046743815" description="Beta-barrel porin 2" evidence="1">
    <location>
        <begin position="26"/>
        <end position="433"/>
    </location>
</feature>
<accession>A0ABT6JH96</accession>
<dbReference type="SUPFAM" id="SSF56935">
    <property type="entry name" value="Porins"/>
    <property type="match status" value="1"/>
</dbReference>
<evidence type="ECO:0000256" key="1">
    <source>
        <dbReference type="SAM" id="SignalP"/>
    </source>
</evidence>
<protein>
    <recommendedName>
        <fullName evidence="4">Beta-barrel porin 2</fullName>
    </recommendedName>
</protein>
<dbReference type="EMBL" id="JARXRN010000020">
    <property type="protein sequence ID" value="MDH5830029.1"/>
    <property type="molecule type" value="Genomic_DNA"/>
</dbReference>
<keyword evidence="3" id="KW-1185">Reference proteome</keyword>
<dbReference type="RefSeq" id="WP_280600473.1">
    <property type="nucleotide sequence ID" value="NZ_JARXRN010000020.1"/>
</dbReference>
<evidence type="ECO:0000313" key="3">
    <source>
        <dbReference type="Proteomes" id="UP001156831"/>
    </source>
</evidence>
<organism evidence="2 3">
    <name type="scientific">Luteimonas rhizosphaericola</name>
    <dbReference type="NCBI Taxonomy" id="3042024"/>
    <lineage>
        <taxon>Bacteria</taxon>
        <taxon>Pseudomonadati</taxon>
        <taxon>Pseudomonadota</taxon>
        <taxon>Gammaproteobacteria</taxon>
        <taxon>Lysobacterales</taxon>
        <taxon>Lysobacteraceae</taxon>
        <taxon>Luteimonas</taxon>
    </lineage>
</organism>
<comment type="caution">
    <text evidence="2">The sequence shown here is derived from an EMBL/GenBank/DDBJ whole genome shotgun (WGS) entry which is preliminary data.</text>
</comment>